<dbReference type="InterPro" id="IPR028082">
    <property type="entry name" value="Peripla_BP_I"/>
</dbReference>
<dbReference type="Gene3D" id="3.40.50.2300">
    <property type="match status" value="2"/>
</dbReference>
<evidence type="ECO:0000313" key="7">
    <source>
        <dbReference type="Proteomes" id="UP000193017"/>
    </source>
</evidence>
<sequence length="398" mass="41023">MTAILSGRPTDLFGRSLRRVAALASALVLSACAGDQLASGPQTGPMIDPAQPVQVALLVPGGSGDANYDYMARSMANGARMAVADAQGARIDLRVYDSGDDAAQAVAVANKAVAEGAKVIVGPLHAESANAVGNAVKGRVNVLAFSNNADIAGGNLFVLGNTFANTADRLVSYGVGKGLRRYLIVHEKDVAGQLGEAAIESAIARNRATMVGKTAHGDRRADMDAIAPTIAAAAAANKAQALFLTGNHQDTLPEITAALARAGVTGQSLQMMGLTRWDLPASRTGLPQLQNGWFAVPDLARMAEFNARYKAAFGETPHDFATLAYDGVSAIAANVRAGRKNAVTTAGLTQGAGYAGVQGAFRLRQDGTNQRQLSIATLQGGKLVVIDPARRSFGGLGF</sequence>
<dbReference type="KEGG" id="pcon:B0A89_07195"/>
<keyword evidence="3" id="KW-0813">Transport</keyword>
<dbReference type="InterPro" id="IPR051010">
    <property type="entry name" value="BCAA_transport"/>
</dbReference>
<dbReference type="RefSeq" id="WP_085377565.1">
    <property type="nucleotide sequence ID" value="NZ_CP020612.1"/>
</dbReference>
<dbReference type="InterPro" id="IPR028081">
    <property type="entry name" value="Leu-bd"/>
</dbReference>
<keyword evidence="3" id="KW-0029">Amino-acid transport</keyword>
<dbReference type="AlphaFoldDB" id="A0A1W6CX92"/>
<dbReference type="PANTHER" id="PTHR30483:SF6">
    <property type="entry name" value="PERIPLASMIC BINDING PROTEIN OF ABC TRANSPORTER FOR NATURAL AMINO ACIDS"/>
    <property type="match status" value="1"/>
</dbReference>
<dbReference type="PANTHER" id="PTHR30483">
    <property type="entry name" value="LEUCINE-SPECIFIC-BINDING PROTEIN"/>
    <property type="match status" value="1"/>
</dbReference>
<dbReference type="CDD" id="cd06339">
    <property type="entry name" value="PBP1_YraM_LppC_lipoprotein-like"/>
    <property type="match status" value="1"/>
</dbReference>
<evidence type="ECO:0000256" key="1">
    <source>
        <dbReference type="ARBA" id="ARBA00010062"/>
    </source>
</evidence>
<dbReference type="OrthoDB" id="7210494at2"/>
<feature type="signal peptide" evidence="4">
    <location>
        <begin position="1"/>
        <end position="33"/>
    </location>
</feature>
<gene>
    <name evidence="6" type="ORF">B0A89_07195</name>
</gene>
<name>A0A1W6CX92_9RHOB</name>
<evidence type="ECO:0000256" key="3">
    <source>
        <dbReference type="ARBA" id="ARBA00022970"/>
    </source>
</evidence>
<evidence type="ECO:0000259" key="5">
    <source>
        <dbReference type="Pfam" id="PF13458"/>
    </source>
</evidence>
<dbReference type="SUPFAM" id="SSF53822">
    <property type="entry name" value="Periplasmic binding protein-like I"/>
    <property type="match status" value="1"/>
</dbReference>
<feature type="chain" id="PRO_5013252757" evidence="4">
    <location>
        <begin position="34"/>
        <end position="398"/>
    </location>
</feature>
<protein>
    <submittedName>
        <fullName evidence="6">Penicillin-binding protein activator</fullName>
    </submittedName>
</protein>
<comment type="similarity">
    <text evidence="1">Belongs to the leucine-binding protein family.</text>
</comment>
<dbReference type="GO" id="GO:0006865">
    <property type="term" value="P:amino acid transport"/>
    <property type="evidence" value="ECO:0007669"/>
    <property type="project" value="UniProtKB-KW"/>
</dbReference>
<evidence type="ECO:0000256" key="2">
    <source>
        <dbReference type="ARBA" id="ARBA00022729"/>
    </source>
</evidence>
<evidence type="ECO:0000256" key="4">
    <source>
        <dbReference type="SAM" id="SignalP"/>
    </source>
</evidence>
<accession>A0A1W6CX92</accession>
<reference evidence="6 7" key="1">
    <citation type="submission" date="2017-03" db="EMBL/GenBank/DDBJ databases">
        <title>Genome sequence of Paracoccus contaminans isolated from a water microcosm.</title>
        <authorList>
            <person name="Aurass P."/>
            <person name="Karste S."/>
            <person name="Trost E."/>
            <person name="Glaeser S.P."/>
            <person name="Kaempfer P."/>
            <person name="Flieger A."/>
        </authorList>
    </citation>
    <scope>NUCLEOTIDE SEQUENCE [LARGE SCALE GENOMIC DNA]</scope>
    <source>
        <strain evidence="7">RKI 16-01929T\LMG 29738T\CCM 8701T\CIP 111112T</strain>
    </source>
</reference>
<keyword evidence="7" id="KW-1185">Reference proteome</keyword>
<dbReference type="STRING" id="1945662.B0A89_07195"/>
<feature type="domain" description="Leucine-binding protein" evidence="5">
    <location>
        <begin position="52"/>
        <end position="381"/>
    </location>
</feature>
<organism evidence="6 7">
    <name type="scientific">Paracoccus contaminans</name>
    <dbReference type="NCBI Taxonomy" id="1945662"/>
    <lineage>
        <taxon>Bacteria</taxon>
        <taxon>Pseudomonadati</taxon>
        <taxon>Pseudomonadota</taxon>
        <taxon>Alphaproteobacteria</taxon>
        <taxon>Rhodobacterales</taxon>
        <taxon>Paracoccaceae</taxon>
        <taxon>Paracoccus</taxon>
    </lineage>
</organism>
<proteinExistence type="inferred from homology"/>
<evidence type="ECO:0000313" key="6">
    <source>
        <dbReference type="EMBL" id="ARJ69445.1"/>
    </source>
</evidence>
<dbReference type="Pfam" id="PF13458">
    <property type="entry name" value="Peripla_BP_6"/>
    <property type="match status" value="1"/>
</dbReference>
<dbReference type="EMBL" id="CP020612">
    <property type="protein sequence ID" value="ARJ69445.1"/>
    <property type="molecule type" value="Genomic_DNA"/>
</dbReference>
<keyword evidence="2 4" id="KW-0732">Signal</keyword>
<dbReference type="Proteomes" id="UP000193017">
    <property type="component" value="Chromosome"/>
</dbReference>